<proteinExistence type="predicted"/>
<gene>
    <name evidence="1" type="ORF">HPB50_018007</name>
</gene>
<evidence type="ECO:0000313" key="1">
    <source>
        <dbReference type="EMBL" id="KAH6922692.1"/>
    </source>
</evidence>
<evidence type="ECO:0000313" key="2">
    <source>
        <dbReference type="Proteomes" id="UP000821845"/>
    </source>
</evidence>
<dbReference type="Proteomes" id="UP000821845">
    <property type="component" value="Chromosome 9"/>
</dbReference>
<name>A0ACB7RLG6_HYAAI</name>
<accession>A0ACB7RLG6</accession>
<comment type="caution">
    <text evidence="1">The sequence shown here is derived from an EMBL/GenBank/DDBJ whole genome shotgun (WGS) entry which is preliminary data.</text>
</comment>
<sequence length="105" mass="11965">MHLEHHKERRQARLRALRKGYAGPGKGEVRYTDAPKYKNATAYAVSSPVWQRNRSATWIQASVSRWKMNRGSLKGTGTTSPLRRLPASTKQQLQHGRITCCFTVK</sequence>
<organism evidence="1 2">
    <name type="scientific">Hyalomma asiaticum</name>
    <name type="common">Tick</name>
    <dbReference type="NCBI Taxonomy" id="266040"/>
    <lineage>
        <taxon>Eukaryota</taxon>
        <taxon>Metazoa</taxon>
        <taxon>Ecdysozoa</taxon>
        <taxon>Arthropoda</taxon>
        <taxon>Chelicerata</taxon>
        <taxon>Arachnida</taxon>
        <taxon>Acari</taxon>
        <taxon>Parasitiformes</taxon>
        <taxon>Ixodida</taxon>
        <taxon>Ixodoidea</taxon>
        <taxon>Ixodidae</taxon>
        <taxon>Hyalomminae</taxon>
        <taxon>Hyalomma</taxon>
    </lineage>
</organism>
<keyword evidence="2" id="KW-1185">Reference proteome</keyword>
<dbReference type="EMBL" id="CM023489">
    <property type="protein sequence ID" value="KAH6922692.1"/>
    <property type="molecule type" value="Genomic_DNA"/>
</dbReference>
<reference evidence="1" key="1">
    <citation type="submission" date="2020-05" db="EMBL/GenBank/DDBJ databases">
        <title>Large-scale comparative analyses of tick genomes elucidate their genetic diversity and vector capacities.</title>
        <authorList>
            <person name="Jia N."/>
            <person name="Wang J."/>
            <person name="Shi W."/>
            <person name="Du L."/>
            <person name="Sun Y."/>
            <person name="Zhan W."/>
            <person name="Jiang J."/>
            <person name="Wang Q."/>
            <person name="Zhang B."/>
            <person name="Ji P."/>
            <person name="Sakyi L.B."/>
            <person name="Cui X."/>
            <person name="Yuan T."/>
            <person name="Jiang B."/>
            <person name="Yang W."/>
            <person name="Lam T.T.-Y."/>
            <person name="Chang Q."/>
            <person name="Ding S."/>
            <person name="Wang X."/>
            <person name="Zhu J."/>
            <person name="Ruan X."/>
            <person name="Zhao L."/>
            <person name="Wei J."/>
            <person name="Que T."/>
            <person name="Du C."/>
            <person name="Cheng J."/>
            <person name="Dai P."/>
            <person name="Han X."/>
            <person name="Huang E."/>
            <person name="Gao Y."/>
            <person name="Liu J."/>
            <person name="Shao H."/>
            <person name="Ye R."/>
            <person name="Li L."/>
            <person name="Wei W."/>
            <person name="Wang X."/>
            <person name="Wang C."/>
            <person name="Yang T."/>
            <person name="Huo Q."/>
            <person name="Li W."/>
            <person name="Guo W."/>
            <person name="Chen H."/>
            <person name="Zhou L."/>
            <person name="Ni X."/>
            <person name="Tian J."/>
            <person name="Zhou Y."/>
            <person name="Sheng Y."/>
            <person name="Liu T."/>
            <person name="Pan Y."/>
            <person name="Xia L."/>
            <person name="Li J."/>
            <person name="Zhao F."/>
            <person name="Cao W."/>
        </authorList>
    </citation>
    <scope>NUCLEOTIDE SEQUENCE</scope>
    <source>
        <strain evidence="1">Hyas-2018</strain>
    </source>
</reference>
<protein>
    <submittedName>
        <fullName evidence="1">Uncharacterized protein</fullName>
    </submittedName>
</protein>